<dbReference type="InterPro" id="IPR003100">
    <property type="entry name" value="PAZ_dom"/>
</dbReference>
<sequence length="1170" mass="128443">MLWVVWALSFQGVWKLVSCNINVAALEDFAKFSWPWDIPSPLAATRSAATGFLGLKTPYPADCEQYLAQFCLYTDTTSTTHLAITTRLTTGVEASVQSPTTTLNSPSSIPYSASISLSSRYVVAHHSRLRLQLSRKRRHKTLLFFPHPSTHQQQPRPSPALIHNTHLTQLELLSAPASPLIHPKHPQEVAMAGPAKERVNKEAERRQPTDGRSVASASTSGHTSASSSGHATRSVRSEVSRASVAPSRSLRGAVYDGNADPGAVTERNPATSAPRLDSKKFNFDLGVTGWATVRGNDAPTSLPLRQAPSKMGQACKVGLNTFHVEKFPNIPIYQFDVQIGTGAEKRGVVNAVWNSKKVQAEFGSGAIFDGNKLAWSGRPITRELRLLVNLDEEKGRKPGKKGPDEHRIIIRQTNKVGFQSLMDYLQGKAEFDNNCLEAIAFADHLLRQTPSQRYTPIKRAYFARGQTRSILGGGVEAFKGVYQSLRAVHPGRLSVNVDVANGTFWTADMLHQSAVLACGARDIGDLIVGLQKMGEKGKYGLGLKKFRKVRVIAKHRGQQNEDEYCIERFLYQDAKQHKVQVTDPQGHEVTMTLYDYFAKKYNIRLQYSGLPLVKMTKGKNTVLPMEVLRIKENQRYAFKMDERQTSNMIKFAVTAPPQRYNGIKHGLDMLAWGSDPVLQKYGVSINPNKTVVEGRVIPAPTVKFGVGDAKPGTSGRWDLKGKKFLQVNPQPLKSWAVCVISGRRGGKPDKSTIERFVQAFVQGYIGHGGKVENKQPAMSLAMGEDVGSWVTATWNAAGNQSQSRPQILFFILPDKDSQVYGRIKRSCECRYGVVSQCVQYSHAQKAQPQYISNVCMKFNAKLGGATCRAMGAKTSGANGIFACPTVIIGADVSHAAPGMQAPSMAAMTVSMDKLATRYAALCQTNGYRVEMINTDIINNELKPLLQSWMQNVGGGKLPQRVIYLRDGVSEGQYQHVLQQEVNDMKQLLKQAGPVPQFVVVVGSKRHNVRFFPEKGDRNGNAFPGTLVESGVTNPHENDFYLCGHAAIKGTARPVHYYVLMNEANMSNDELHTLLYEHAYQYSRASTPISQHPAIYYSHLAALRAAPHDPKWAGSSDGPSGSTQKQSGGSQSGGSQVKSGNKGSSSGLPSEYDKLMPMPNQGGIATSMWFI</sequence>
<dbReference type="SMART" id="SM01163">
    <property type="entry name" value="DUF1785"/>
    <property type="match status" value="1"/>
</dbReference>
<dbReference type="InterPro" id="IPR012337">
    <property type="entry name" value="RNaseH-like_sf"/>
</dbReference>
<dbReference type="GO" id="GO:0003723">
    <property type="term" value="F:RNA binding"/>
    <property type="evidence" value="ECO:0007669"/>
    <property type="project" value="InterPro"/>
</dbReference>
<dbReference type="OrthoDB" id="10252740at2759"/>
<dbReference type="Gene3D" id="3.30.420.10">
    <property type="entry name" value="Ribonuclease H-like superfamily/Ribonuclease H"/>
    <property type="match status" value="1"/>
</dbReference>
<dbReference type="Gene3D" id="3.40.50.2300">
    <property type="match status" value="1"/>
</dbReference>
<dbReference type="InterPro" id="IPR032472">
    <property type="entry name" value="ArgoL2"/>
</dbReference>
<dbReference type="PROSITE" id="PS50822">
    <property type="entry name" value="PIWI"/>
    <property type="match status" value="1"/>
</dbReference>
<dbReference type="SMART" id="SM00950">
    <property type="entry name" value="Piwi"/>
    <property type="match status" value="1"/>
</dbReference>
<dbReference type="InterPro" id="IPR032473">
    <property type="entry name" value="Argonaute_Mid_dom"/>
</dbReference>
<dbReference type="InterPro" id="IPR003165">
    <property type="entry name" value="Piwi"/>
</dbReference>
<dbReference type="CDD" id="cd04657">
    <property type="entry name" value="Piwi_ago-like"/>
    <property type="match status" value="1"/>
</dbReference>
<feature type="region of interest" description="Disordered" evidence="2">
    <location>
        <begin position="179"/>
        <end position="277"/>
    </location>
</feature>
<dbReference type="SUPFAM" id="SSF101690">
    <property type="entry name" value="PAZ domain"/>
    <property type="match status" value="1"/>
</dbReference>
<evidence type="ECO:0000259" key="4">
    <source>
        <dbReference type="PROSITE" id="PS50821"/>
    </source>
</evidence>
<feature type="compositionally biased region" description="Low complexity" evidence="2">
    <location>
        <begin position="1117"/>
        <end position="1146"/>
    </location>
</feature>
<dbReference type="Proteomes" id="UP000070133">
    <property type="component" value="Unassembled WGS sequence"/>
</dbReference>
<accession>A0A139H5M0</accession>
<evidence type="ECO:0000313" key="6">
    <source>
        <dbReference type="EMBL" id="KXS97712.1"/>
    </source>
</evidence>
<evidence type="ECO:0000256" key="2">
    <source>
        <dbReference type="SAM" id="MobiDB-lite"/>
    </source>
</evidence>
<dbReference type="Pfam" id="PF02170">
    <property type="entry name" value="PAZ"/>
    <property type="match status" value="1"/>
</dbReference>
<feature type="signal peptide" evidence="3">
    <location>
        <begin position="1"/>
        <end position="19"/>
    </location>
</feature>
<dbReference type="InterPro" id="IPR036085">
    <property type="entry name" value="PAZ_dom_sf"/>
</dbReference>
<organism evidence="6 7">
    <name type="scientific">Pseudocercospora eumusae</name>
    <dbReference type="NCBI Taxonomy" id="321146"/>
    <lineage>
        <taxon>Eukaryota</taxon>
        <taxon>Fungi</taxon>
        <taxon>Dikarya</taxon>
        <taxon>Ascomycota</taxon>
        <taxon>Pezizomycotina</taxon>
        <taxon>Dothideomycetes</taxon>
        <taxon>Dothideomycetidae</taxon>
        <taxon>Mycosphaerellales</taxon>
        <taxon>Mycosphaerellaceae</taxon>
        <taxon>Pseudocercospora</taxon>
    </lineage>
</organism>
<feature type="compositionally biased region" description="Low complexity" evidence="2">
    <location>
        <begin position="213"/>
        <end position="234"/>
    </location>
</feature>
<dbReference type="EMBL" id="LFZN01000135">
    <property type="protein sequence ID" value="KXS97712.1"/>
    <property type="molecule type" value="Genomic_DNA"/>
</dbReference>
<dbReference type="SMART" id="SM00949">
    <property type="entry name" value="PAZ"/>
    <property type="match status" value="1"/>
</dbReference>
<reference evidence="6 7" key="1">
    <citation type="submission" date="2015-07" db="EMBL/GenBank/DDBJ databases">
        <title>Comparative genomics of the Sigatoka disease complex on banana suggests a link between parallel evolutionary changes in Pseudocercospora fijiensis and Pseudocercospora eumusae and increased virulence on the banana host.</title>
        <authorList>
            <person name="Chang T.-C."/>
            <person name="Salvucci A."/>
            <person name="Crous P.W."/>
            <person name="Stergiopoulos I."/>
        </authorList>
    </citation>
    <scope>NUCLEOTIDE SEQUENCE [LARGE SCALE GENOMIC DNA]</scope>
    <source>
        <strain evidence="6 7">CBS 114824</strain>
    </source>
</reference>
<dbReference type="Pfam" id="PF16487">
    <property type="entry name" value="ArgoMid"/>
    <property type="match status" value="1"/>
</dbReference>
<dbReference type="Pfam" id="PF16486">
    <property type="entry name" value="ArgoN"/>
    <property type="match status" value="1"/>
</dbReference>
<dbReference type="PROSITE" id="PS50821">
    <property type="entry name" value="PAZ"/>
    <property type="match status" value="1"/>
</dbReference>
<keyword evidence="3" id="KW-0732">Signal</keyword>
<feature type="chain" id="PRO_5007806417" description="Piwi domain-containing protein" evidence="3">
    <location>
        <begin position="20"/>
        <end position="1170"/>
    </location>
</feature>
<dbReference type="InterPro" id="IPR032474">
    <property type="entry name" value="Argonaute_N"/>
</dbReference>
<feature type="domain" description="PAZ" evidence="4">
    <location>
        <begin position="525"/>
        <end position="632"/>
    </location>
</feature>
<dbReference type="InterPro" id="IPR045246">
    <property type="entry name" value="Piwi_ago-like"/>
</dbReference>
<comment type="caution">
    <text evidence="6">The sequence shown here is derived from an EMBL/GenBank/DDBJ whole genome shotgun (WGS) entry which is preliminary data.</text>
</comment>
<dbReference type="Pfam" id="PF02171">
    <property type="entry name" value="Piwi"/>
    <property type="match status" value="1"/>
</dbReference>
<dbReference type="SUPFAM" id="SSF53098">
    <property type="entry name" value="Ribonuclease H-like"/>
    <property type="match status" value="1"/>
</dbReference>
<gene>
    <name evidence="6" type="ORF">AC578_8843</name>
</gene>
<evidence type="ECO:0000313" key="7">
    <source>
        <dbReference type="Proteomes" id="UP000070133"/>
    </source>
</evidence>
<dbReference type="Pfam" id="PF16488">
    <property type="entry name" value="ArgoL2"/>
    <property type="match status" value="1"/>
</dbReference>
<dbReference type="AlphaFoldDB" id="A0A139H5M0"/>
<evidence type="ECO:0000256" key="3">
    <source>
        <dbReference type="SAM" id="SignalP"/>
    </source>
</evidence>
<protein>
    <recommendedName>
        <fullName evidence="8">Piwi domain-containing protein</fullName>
    </recommendedName>
</protein>
<dbReference type="CDD" id="cd02846">
    <property type="entry name" value="PAZ_argonaute_like"/>
    <property type="match status" value="1"/>
</dbReference>
<feature type="compositionally biased region" description="Basic and acidic residues" evidence="2">
    <location>
        <begin position="195"/>
        <end position="209"/>
    </location>
</feature>
<keyword evidence="7" id="KW-1185">Reference proteome</keyword>
<dbReference type="Gene3D" id="2.170.260.10">
    <property type="entry name" value="paz domain"/>
    <property type="match status" value="1"/>
</dbReference>
<feature type="region of interest" description="Disordered" evidence="2">
    <location>
        <begin position="1107"/>
        <end position="1158"/>
    </location>
</feature>
<dbReference type="InterPro" id="IPR014811">
    <property type="entry name" value="ArgoL1"/>
</dbReference>
<feature type="compositionally biased region" description="Low complexity" evidence="2">
    <location>
        <begin position="240"/>
        <end position="251"/>
    </location>
</feature>
<evidence type="ECO:0000256" key="1">
    <source>
        <dbReference type="RuleBase" id="RU361178"/>
    </source>
</evidence>
<dbReference type="STRING" id="321146.A0A139H5M0"/>
<comment type="similarity">
    <text evidence="1">Belongs to the argonaute family.</text>
</comment>
<evidence type="ECO:0000259" key="5">
    <source>
        <dbReference type="PROSITE" id="PS50822"/>
    </source>
</evidence>
<name>A0A139H5M0_9PEZI</name>
<feature type="domain" description="Piwi" evidence="5">
    <location>
        <begin position="807"/>
        <end position="1109"/>
    </location>
</feature>
<dbReference type="PANTHER" id="PTHR22891">
    <property type="entry name" value="EUKARYOTIC TRANSLATION INITIATION FACTOR 2C"/>
    <property type="match status" value="1"/>
</dbReference>
<dbReference type="Pfam" id="PF08699">
    <property type="entry name" value="ArgoL1"/>
    <property type="match status" value="1"/>
</dbReference>
<dbReference type="InterPro" id="IPR036397">
    <property type="entry name" value="RNaseH_sf"/>
</dbReference>
<evidence type="ECO:0008006" key="8">
    <source>
        <dbReference type="Google" id="ProtNLM"/>
    </source>
</evidence>
<proteinExistence type="inferred from homology"/>